<evidence type="ECO:0008006" key="3">
    <source>
        <dbReference type="Google" id="ProtNLM"/>
    </source>
</evidence>
<dbReference type="EMBL" id="AMEX01000003">
    <property type="protein sequence ID" value="EKY21160.1"/>
    <property type="molecule type" value="Genomic_DNA"/>
</dbReference>
<evidence type="ECO:0000313" key="1">
    <source>
        <dbReference type="EMBL" id="EKY21160.1"/>
    </source>
</evidence>
<keyword evidence="2" id="KW-1185">Reference proteome</keyword>
<name>A0ABN0IMV8_9FIRM</name>
<dbReference type="Gene3D" id="1.10.1070.20">
    <property type="match status" value="1"/>
</dbReference>
<reference evidence="1 2" key="1">
    <citation type="submission" date="2012-05" db="EMBL/GenBank/DDBJ databases">
        <authorList>
            <person name="Weinstock G."/>
            <person name="Sodergren E."/>
            <person name="Lobos E.A."/>
            <person name="Fulton L."/>
            <person name="Fulton R."/>
            <person name="Courtney L."/>
            <person name="Fronick C."/>
            <person name="O'Laughlin M."/>
            <person name="Godfrey J."/>
            <person name="Wilson R.M."/>
            <person name="Miner T."/>
            <person name="Farmer C."/>
            <person name="Delehaunty K."/>
            <person name="Cordes M."/>
            <person name="Minx P."/>
            <person name="Tomlinson C."/>
            <person name="Chen J."/>
            <person name="Wollam A."/>
            <person name="Pepin K.H."/>
            <person name="Bhonagiri V."/>
            <person name="Zhang X."/>
            <person name="Suruliraj S."/>
            <person name="Warren W."/>
            <person name="Mitreva M."/>
            <person name="Mardis E.R."/>
            <person name="Wilson R.K."/>
        </authorList>
    </citation>
    <scope>NUCLEOTIDE SEQUENCE [LARGE SCALE GENOMIC DNA]</scope>
    <source>
        <strain evidence="1 2">KON</strain>
    </source>
</reference>
<gene>
    <name evidence="1" type="ORF">HMPREF0870_00225</name>
</gene>
<organism evidence="1 2">
    <name type="scientific">Veillonella atypica KON</name>
    <dbReference type="NCBI Taxonomy" id="1128111"/>
    <lineage>
        <taxon>Bacteria</taxon>
        <taxon>Bacillati</taxon>
        <taxon>Bacillota</taxon>
        <taxon>Negativicutes</taxon>
        <taxon>Veillonellales</taxon>
        <taxon>Veillonellaceae</taxon>
        <taxon>Veillonella</taxon>
    </lineage>
</organism>
<accession>A0ABN0IMV8</accession>
<evidence type="ECO:0000313" key="2">
    <source>
        <dbReference type="Proteomes" id="UP000010412"/>
    </source>
</evidence>
<dbReference type="Proteomes" id="UP000010412">
    <property type="component" value="Unassembled WGS sequence"/>
</dbReference>
<sequence length="392" mass="45270">MYVIIKFDNKGGDAMCTYILMHKNIPVLTAILDDTLTVTKVTEIINPDRKPLNMMVMDNQEIALNDFLRYHAIPSSRPNLEDLLEAYHASDALEFSLKSYQLNLSDHYWMKPIHSNLDWDTINFYDHPIIDTPLFLSDSDDIDIDLITPNSSVNGSLRQMWVQQKKGIRLLKAGNFLNQQPFNEVFVSKLCKELNFHHVPYELETIASGEIVSSCPLFTSGDIEYIPAWHIAAPLKRRDNKYQAFLDQCTHFSIPNVKAHLDATLTLDYLTLNDDRHYGNFGFLRNSTTLEFLGMAPIFDNGNTLWYNEMTINPHRPFHTYPSLPFKSKHDKQIKYVTTPLTIPQSLSKTAMELMDSIYAKNSNITEDRLTMMKTLFTERLDMLNAYLIKLK</sequence>
<protein>
    <recommendedName>
        <fullName evidence="3">HipA-like C-terminal domain-containing protein</fullName>
    </recommendedName>
</protein>
<proteinExistence type="predicted"/>
<comment type="caution">
    <text evidence="1">The sequence shown here is derived from an EMBL/GenBank/DDBJ whole genome shotgun (WGS) entry which is preliminary data.</text>
</comment>